<accession>L1I4S5</accession>
<reference evidence="3 5" key="1">
    <citation type="journal article" date="2012" name="Nature">
        <title>Algal genomes reveal evolutionary mosaicism and the fate of nucleomorphs.</title>
        <authorList>
            <consortium name="DOE Joint Genome Institute"/>
            <person name="Curtis B.A."/>
            <person name="Tanifuji G."/>
            <person name="Burki F."/>
            <person name="Gruber A."/>
            <person name="Irimia M."/>
            <person name="Maruyama S."/>
            <person name="Arias M.C."/>
            <person name="Ball S.G."/>
            <person name="Gile G.H."/>
            <person name="Hirakawa Y."/>
            <person name="Hopkins J.F."/>
            <person name="Kuo A."/>
            <person name="Rensing S.A."/>
            <person name="Schmutz J."/>
            <person name="Symeonidi A."/>
            <person name="Elias M."/>
            <person name="Eveleigh R.J."/>
            <person name="Herman E.K."/>
            <person name="Klute M.J."/>
            <person name="Nakayama T."/>
            <person name="Obornik M."/>
            <person name="Reyes-Prieto A."/>
            <person name="Armbrust E.V."/>
            <person name="Aves S.J."/>
            <person name="Beiko R.G."/>
            <person name="Coutinho P."/>
            <person name="Dacks J.B."/>
            <person name="Durnford D.G."/>
            <person name="Fast N.M."/>
            <person name="Green B.R."/>
            <person name="Grisdale C.J."/>
            <person name="Hempel F."/>
            <person name="Henrissat B."/>
            <person name="Hoppner M.P."/>
            <person name="Ishida K."/>
            <person name="Kim E."/>
            <person name="Koreny L."/>
            <person name="Kroth P.G."/>
            <person name="Liu Y."/>
            <person name="Malik S.B."/>
            <person name="Maier U.G."/>
            <person name="McRose D."/>
            <person name="Mock T."/>
            <person name="Neilson J.A."/>
            <person name="Onodera N.T."/>
            <person name="Poole A.M."/>
            <person name="Pritham E.J."/>
            <person name="Richards T.A."/>
            <person name="Rocap G."/>
            <person name="Roy S.W."/>
            <person name="Sarai C."/>
            <person name="Schaack S."/>
            <person name="Shirato S."/>
            <person name="Slamovits C.H."/>
            <person name="Spencer D.F."/>
            <person name="Suzuki S."/>
            <person name="Worden A.Z."/>
            <person name="Zauner S."/>
            <person name="Barry K."/>
            <person name="Bell C."/>
            <person name="Bharti A.K."/>
            <person name="Crow J.A."/>
            <person name="Grimwood J."/>
            <person name="Kramer R."/>
            <person name="Lindquist E."/>
            <person name="Lucas S."/>
            <person name="Salamov A."/>
            <person name="McFadden G.I."/>
            <person name="Lane C.E."/>
            <person name="Keeling P.J."/>
            <person name="Gray M.W."/>
            <person name="Grigoriev I.V."/>
            <person name="Archibald J.M."/>
        </authorList>
    </citation>
    <scope>NUCLEOTIDE SEQUENCE</scope>
    <source>
        <strain evidence="3 5">CCMP2712</strain>
    </source>
</reference>
<feature type="compositionally biased region" description="Low complexity" evidence="1">
    <location>
        <begin position="337"/>
        <end position="346"/>
    </location>
</feature>
<dbReference type="GeneID" id="17287962"/>
<sequence>MNIKREHARKDEYQTRACQEGGVQFNRKCRSFFSNCSGYYLIHRGPGTHTEYNVTFKEAALVDVLIVAGGGGGGSSGAGGGGGGGVIHAQSVPVPAGTHHASTGNGGNGACARNTGQCGPVYGSNGQPSSIFGATAYGGGGGCGRYNGCAAGYSCPYCSQGLNGGSGGGMGTAAWMVDTNTYPGGRADWGSVAASSIVWNGQLLKGYANDGGSGVSVNFYYDNDAGELVNDRVSGAGGGGAGGQGIDGSVNLSKGIPHGGDGIQINIDGNNYFWAGGGGGSQYIAYIGGNGGKGGGGGGARTGCYYRYWGDVGDYESFHCEDREYGWSSGGTGGISNGESGEGTNSVLLGARGGSGGSSTGGGGGGGATEKGSGGSGGSGMIAIRIVSGGGGNLVPFSGDPDGFCSLCAPGEAVVNCICMHNHYKATTGSLYMCEPCPAHSSVLSIYPAFKRRDCICDTGDFYYNGTDDDFECLTCPVNSSIPGGGPGTSRADCVCMSNNYRDGGVDDFVCTRCPENSFLLTSDQAMSRKDCVCQSNYYKDGADDDFVCTRCPENSSVWISGQAMSRLDCVCQSNYYKDGADDSFICAPCPVNSNALYGGTSRLDCLCNSGYYRSGSDVAFQCQACTNCTVGQYQTATMQHNAPMMHLAPLHIHAGVGKVSA</sequence>
<dbReference type="Proteomes" id="UP000011087">
    <property type="component" value="Unassembled WGS sequence"/>
</dbReference>
<dbReference type="InterPro" id="IPR049304">
    <property type="entry name" value="Gly_rich_dom"/>
</dbReference>
<evidence type="ECO:0000313" key="3">
    <source>
        <dbReference type="EMBL" id="EKX31246.1"/>
    </source>
</evidence>
<dbReference type="EMBL" id="JH993323">
    <property type="protein sequence ID" value="EKX31246.1"/>
    <property type="molecule type" value="Genomic_DNA"/>
</dbReference>
<feature type="domain" description="Glycine-rich" evidence="2">
    <location>
        <begin position="51"/>
        <end position="300"/>
    </location>
</feature>
<protein>
    <recommendedName>
        <fullName evidence="2">Glycine-rich domain-containing protein</fullName>
    </recommendedName>
</protein>
<feature type="compositionally biased region" description="Gly residues" evidence="1">
    <location>
        <begin position="351"/>
        <end position="376"/>
    </location>
</feature>
<evidence type="ECO:0000313" key="4">
    <source>
        <dbReference type="EnsemblProtists" id="EKX31246"/>
    </source>
</evidence>
<dbReference type="Pfam" id="PF21722">
    <property type="entry name" value="Gly_rich_2"/>
    <property type="match status" value="1"/>
</dbReference>
<name>L1I4S5_GUITC</name>
<dbReference type="KEGG" id="gtt:GUITHDRAFT_149428"/>
<dbReference type="PaxDb" id="55529-EKX31246"/>
<dbReference type="OMA" id="LWPDINV"/>
<dbReference type="AlphaFoldDB" id="L1I4S5"/>
<feature type="region of interest" description="Disordered" evidence="1">
    <location>
        <begin position="331"/>
        <end position="376"/>
    </location>
</feature>
<reference evidence="4" key="3">
    <citation type="submission" date="2015-06" db="UniProtKB">
        <authorList>
            <consortium name="EnsemblProtists"/>
        </authorList>
    </citation>
    <scope>IDENTIFICATION</scope>
</reference>
<feature type="region of interest" description="Disordered" evidence="1">
    <location>
        <begin position="79"/>
        <end position="105"/>
    </location>
</feature>
<dbReference type="HOGENOM" id="CLU_414745_0_0_1"/>
<proteinExistence type="predicted"/>
<reference evidence="5" key="2">
    <citation type="submission" date="2012-11" db="EMBL/GenBank/DDBJ databases">
        <authorList>
            <person name="Kuo A."/>
            <person name="Curtis B.A."/>
            <person name="Tanifuji G."/>
            <person name="Burki F."/>
            <person name="Gruber A."/>
            <person name="Irimia M."/>
            <person name="Maruyama S."/>
            <person name="Arias M.C."/>
            <person name="Ball S.G."/>
            <person name="Gile G.H."/>
            <person name="Hirakawa Y."/>
            <person name="Hopkins J.F."/>
            <person name="Rensing S.A."/>
            <person name="Schmutz J."/>
            <person name="Symeonidi A."/>
            <person name="Elias M."/>
            <person name="Eveleigh R.J."/>
            <person name="Herman E.K."/>
            <person name="Klute M.J."/>
            <person name="Nakayama T."/>
            <person name="Obornik M."/>
            <person name="Reyes-Prieto A."/>
            <person name="Armbrust E.V."/>
            <person name="Aves S.J."/>
            <person name="Beiko R.G."/>
            <person name="Coutinho P."/>
            <person name="Dacks J.B."/>
            <person name="Durnford D.G."/>
            <person name="Fast N.M."/>
            <person name="Green B.R."/>
            <person name="Grisdale C."/>
            <person name="Hempe F."/>
            <person name="Henrissat B."/>
            <person name="Hoppner M.P."/>
            <person name="Ishida K.-I."/>
            <person name="Kim E."/>
            <person name="Koreny L."/>
            <person name="Kroth P.G."/>
            <person name="Liu Y."/>
            <person name="Malik S.-B."/>
            <person name="Maier U.G."/>
            <person name="McRose D."/>
            <person name="Mock T."/>
            <person name="Neilson J.A."/>
            <person name="Onodera N.T."/>
            <person name="Poole A.M."/>
            <person name="Pritham E.J."/>
            <person name="Richards T.A."/>
            <person name="Rocap G."/>
            <person name="Roy S.W."/>
            <person name="Sarai C."/>
            <person name="Schaack S."/>
            <person name="Shirato S."/>
            <person name="Slamovits C.H."/>
            <person name="Spencer D.F."/>
            <person name="Suzuki S."/>
            <person name="Worden A.Z."/>
            <person name="Zauner S."/>
            <person name="Barry K."/>
            <person name="Bell C."/>
            <person name="Bharti A.K."/>
            <person name="Crow J.A."/>
            <person name="Grimwood J."/>
            <person name="Kramer R."/>
            <person name="Lindquist E."/>
            <person name="Lucas S."/>
            <person name="Salamov A."/>
            <person name="McFadden G.I."/>
            <person name="Lane C.E."/>
            <person name="Keeling P.J."/>
            <person name="Gray M.W."/>
            <person name="Grigoriev I.V."/>
            <person name="Archibald J.M."/>
        </authorList>
    </citation>
    <scope>NUCLEOTIDE SEQUENCE</scope>
    <source>
        <strain evidence="5">CCMP2712</strain>
    </source>
</reference>
<evidence type="ECO:0000313" key="5">
    <source>
        <dbReference type="Proteomes" id="UP000011087"/>
    </source>
</evidence>
<dbReference type="RefSeq" id="XP_005818226.1">
    <property type="nucleotide sequence ID" value="XM_005818169.1"/>
</dbReference>
<dbReference type="EnsemblProtists" id="EKX31246">
    <property type="protein sequence ID" value="EKX31246"/>
    <property type="gene ID" value="GUITHDRAFT_149428"/>
</dbReference>
<gene>
    <name evidence="3" type="ORF">GUITHDRAFT_149428</name>
</gene>
<dbReference type="Gene3D" id="2.10.50.10">
    <property type="entry name" value="Tumor Necrosis Factor Receptor, subunit A, domain 2"/>
    <property type="match status" value="1"/>
</dbReference>
<evidence type="ECO:0000259" key="2">
    <source>
        <dbReference type="Pfam" id="PF21722"/>
    </source>
</evidence>
<keyword evidence="5" id="KW-1185">Reference proteome</keyword>
<organism evidence="3">
    <name type="scientific">Guillardia theta (strain CCMP2712)</name>
    <name type="common">Cryptophyte</name>
    <dbReference type="NCBI Taxonomy" id="905079"/>
    <lineage>
        <taxon>Eukaryota</taxon>
        <taxon>Cryptophyceae</taxon>
        <taxon>Pyrenomonadales</taxon>
        <taxon>Geminigeraceae</taxon>
        <taxon>Guillardia</taxon>
    </lineage>
</organism>
<evidence type="ECO:0000256" key="1">
    <source>
        <dbReference type="SAM" id="MobiDB-lite"/>
    </source>
</evidence>
<dbReference type="SMART" id="SM01411">
    <property type="entry name" value="Ephrin_rec_like"/>
    <property type="match status" value="3"/>
</dbReference>